<keyword evidence="4 7" id="KW-0812">Transmembrane</keyword>
<proteinExistence type="inferred from homology"/>
<evidence type="ECO:0000256" key="2">
    <source>
        <dbReference type="ARBA" id="ARBA00022448"/>
    </source>
</evidence>
<keyword evidence="2" id="KW-0813">Transport</keyword>
<keyword evidence="3" id="KW-1003">Cell membrane</keyword>
<evidence type="ECO:0000256" key="8">
    <source>
        <dbReference type="SAM" id="Phobius"/>
    </source>
</evidence>
<reference evidence="9" key="1">
    <citation type="submission" date="2020-08" db="EMBL/GenBank/DDBJ databases">
        <title>Taxonomic study for Lactobacillus species isolated from hardwood bark.</title>
        <authorList>
            <person name="Tohno M."/>
            <person name="Tanizawa Y."/>
        </authorList>
    </citation>
    <scope>NUCLEOTIDE SEQUENCE</scope>
    <source>
        <strain evidence="9">B40</strain>
    </source>
</reference>
<evidence type="ECO:0000313" key="10">
    <source>
        <dbReference type="Proteomes" id="UP000677218"/>
    </source>
</evidence>
<evidence type="ECO:0000256" key="1">
    <source>
        <dbReference type="ARBA" id="ARBA00004651"/>
    </source>
</evidence>
<dbReference type="EMBL" id="BMAY01000012">
    <property type="protein sequence ID" value="GFZ27538.1"/>
    <property type="molecule type" value="Genomic_DNA"/>
</dbReference>
<dbReference type="RefSeq" id="WP_212781220.1">
    <property type="nucleotide sequence ID" value="NZ_BMAY01000012.1"/>
</dbReference>
<dbReference type="AlphaFoldDB" id="A0A916VIP9"/>
<feature type="transmembrane region" description="Helical" evidence="8">
    <location>
        <begin position="29"/>
        <end position="47"/>
    </location>
</feature>
<dbReference type="InterPro" id="IPR045324">
    <property type="entry name" value="Small_multidrug_res"/>
</dbReference>
<dbReference type="SUPFAM" id="SSF103481">
    <property type="entry name" value="Multidrug resistance efflux transporter EmrE"/>
    <property type="match status" value="1"/>
</dbReference>
<evidence type="ECO:0000256" key="6">
    <source>
        <dbReference type="ARBA" id="ARBA00023136"/>
    </source>
</evidence>
<name>A0A916VIP9_9LACO</name>
<dbReference type="PANTHER" id="PTHR30561">
    <property type="entry name" value="SMR FAMILY PROTON-DEPENDENT DRUG EFFLUX TRANSPORTER SUGE"/>
    <property type="match status" value="1"/>
</dbReference>
<protein>
    <submittedName>
        <fullName evidence="9">Small multidrug resistance protein</fullName>
    </submittedName>
</protein>
<keyword evidence="10" id="KW-1185">Reference proteome</keyword>
<keyword evidence="5 8" id="KW-1133">Transmembrane helix</keyword>
<dbReference type="InterPro" id="IPR037185">
    <property type="entry name" value="EmrE-like"/>
</dbReference>
<dbReference type="Proteomes" id="UP000677218">
    <property type="component" value="Unassembled WGS sequence"/>
</dbReference>
<dbReference type="FunFam" id="1.10.3730.20:FF:000001">
    <property type="entry name" value="Quaternary ammonium compound resistance transporter SugE"/>
    <property type="match status" value="1"/>
</dbReference>
<feature type="transmembrane region" description="Helical" evidence="8">
    <location>
        <begin position="84"/>
        <end position="104"/>
    </location>
</feature>
<dbReference type="Gene3D" id="1.10.3730.20">
    <property type="match status" value="1"/>
</dbReference>
<sequence>MGYLQLFIAIVCEIVATNALKASHSFTRLGPSLLTIIFYAICYYAFAQSLKTVNLSVAYATWGGLGIVLTTIIAIFFWGEKINLPEGIGIMLIVIGVVVCNYFAK</sequence>
<dbReference type="Pfam" id="PF00893">
    <property type="entry name" value="Multi_Drug_Res"/>
    <property type="match status" value="1"/>
</dbReference>
<feature type="transmembrane region" description="Helical" evidence="8">
    <location>
        <begin position="59"/>
        <end position="78"/>
    </location>
</feature>
<dbReference type="InterPro" id="IPR000390">
    <property type="entry name" value="Small_drug/metabolite_transptr"/>
</dbReference>
<gene>
    <name evidence="9" type="ORF">LCB40_14180</name>
</gene>
<dbReference type="GO" id="GO:0005886">
    <property type="term" value="C:plasma membrane"/>
    <property type="evidence" value="ECO:0007669"/>
    <property type="project" value="UniProtKB-SubCell"/>
</dbReference>
<accession>A0A916VIP9</accession>
<evidence type="ECO:0000313" key="9">
    <source>
        <dbReference type="EMBL" id="GFZ27538.1"/>
    </source>
</evidence>
<dbReference type="GO" id="GO:0022857">
    <property type="term" value="F:transmembrane transporter activity"/>
    <property type="evidence" value="ECO:0007669"/>
    <property type="project" value="InterPro"/>
</dbReference>
<evidence type="ECO:0000256" key="7">
    <source>
        <dbReference type="RuleBase" id="RU003942"/>
    </source>
</evidence>
<comment type="subcellular location">
    <subcellularLocation>
        <location evidence="1 7">Cell membrane</location>
        <topology evidence="1 7">Multi-pass membrane protein</topology>
    </subcellularLocation>
</comment>
<dbReference type="PANTHER" id="PTHR30561:SF1">
    <property type="entry name" value="MULTIDRUG TRANSPORTER EMRE"/>
    <property type="match status" value="1"/>
</dbReference>
<comment type="caution">
    <text evidence="9">The sequence shown here is derived from an EMBL/GenBank/DDBJ whole genome shotgun (WGS) entry which is preliminary data.</text>
</comment>
<organism evidence="9 10">
    <name type="scientific">Lactobacillus corticis</name>
    <dbReference type="NCBI Taxonomy" id="2201249"/>
    <lineage>
        <taxon>Bacteria</taxon>
        <taxon>Bacillati</taxon>
        <taxon>Bacillota</taxon>
        <taxon>Bacilli</taxon>
        <taxon>Lactobacillales</taxon>
        <taxon>Lactobacillaceae</taxon>
        <taxon>Lactobacillus</taxon>
    </lineage>
</organism>
<evidence type="ECO:0000256" key="3">
    <source>
        <dbReference type="ARBA" id="ARBA00022475"/>
    </source>
</evidence>
<evidence type="ECO:0000256" key="4">
    <source>
        <dbReference type="ARBA" id="ARBA00022692"/>
    </source>
</evidence>
<evidence type="ECO:0000256" key="5">
    <source>
        <dbReference type="ARBA" id="ARBA00022989"/>
    </source>
</evidence>
<comment type="similarity">
    <text evidence="7">Belongs to the drug/metabolite transporter (DMT) superfamily. Small multidrug resistance (SMR) (TC 2.A.7.1) family.</text>
</comment>
<keyword evidence="6 8" id="KW-0472">Membrane</keyword>